<dbReference type="Gene3D" id="3.20.20.190">
    <property type="entry name" value="Phosphatidylinositol (PI) phosphodiesterase"/>
    <property type="match status" value="1"/>
</dbReference>
<dbReference type="SUPFAM" id="SSF51695">
    <property type="entry name" value="PLC-like phosphodiesterases"/>
    <property type="match status" value="1"/>
</dbReference>
<dbReference type="AlphaFoldDB" id="A0A380TBP2"/>
<dbReference type="InterPro" id="IPR030395">
    <property type="entry name" value="GP_PDE_dom"/>
</dbReference>
<dbReference type="GO" id="GO:0008889">
    <property type="term" value="F:glycerophosphodiester phosphodiesterase activity"/>
    <property type="evidence" value="ECO:0007669"/>
    <property type="project" value="UniProtKB-EC"/>
</dbReference>
<keyword evidence="2" id="KW-0378">Hydrolase</keyword>
<dbReference type="NCBIfam" id="NF006989">
    <property type="entry name" value="PRK09454.1"/>
    <property type="match status" value="1"/>
</dbReference>
<dbReference type="EC" id="3.1.4.46" evidence="2"/>
<dbReference type="PROSITE" id="PS51704">
    <property type="entry name" value="GP_PDE"/>
    <property type="match status" value="1"/>
</dbReference>
<dbReference type="EMBL" id="UIDG01000104">
    <property type="protein sequence ID" value="SUS05391.1"/>
    <property type="molecule type" value="Genomic_DNA"/>
</dbReference>
<dbReference type="GO" id="GO:0006629">
    <property type="term" value="P:lipid metabolic process"/>
    <property type="evidence" value="ECO:0007669"/>
    <property type="project" value="InterPro"/>
</dbReference>
<feature type="domain" description="GP-PDE" evidence="1">
    <location>
        <begin position="4"/>
        <end position="242"/>
    </location>
</feature>
<protein>
    <submittedName>
        <fullName evidence="2">Glycerophosphodiester phosphodiesterase, cytoplasmic</fullName>
        <ecNumber evidence="2">3.1.4.46</ecNumber>
    </submittedName>
</protein>
<sequence length="245" mass="25157">MRLASVVGHRGAGKLAPENTLASLRAAASMGLNWVEFDARLTADGVPVLLHDPNLDRTTDASGPIDRVAAHALHGVDAGGWFGPEFAGEPVPTLAQALACLADLGLAANIEIKAESGRGGHAGARIAATVASRWPADLPAPLLSSFDADALAAAAETAPALDRALIVGAVPSDWALHLDRLGSRALHAALTPLDEKTAAAVVGAGVALRVYTVNDPATAERLFACGVESVFTDRPDRLLGRWPPA</sequence>
<organism evidence="2">
    <name type="scientific">metagenome</name>
    <dbReference type="NCBI Taxonomy" id="256318"/>
    <lineage>
        <taxon>unclassified sequences</taxon>
        <taxon>metagenomes</taxon>
    </lineage>
</organism>
<dbReference type="PANTHER" id="PTHR46211">
    <property type="entry name" value="GLYCEROPHOSPHORYL DIESTER PHOSPHODIESTERASE"/>
    <property type="match status" value="1"/>
</dbReference>
<gene>
    <name evidence="2" type="primary">ugpQ</name>
    <name evidence="2" type="ORF">DF3PB_1920006</name>
</gene>
<name>A0A380TBP2_9ZZZZ</name>
<evidence type="ECO:0000259" key="1">
    <source>
        <dbReference type="PROSITE" id="PS51704"/>
    </source>
</evidence>
<dbReference type="PANTHER" id="PTHR46211:SF1">
    <property type="entry name" value="GLYCEROPHOSPHODIESTER PHOSPHODIESTERASE, CYTOPLASMIC"/>
    <property type="match status" value="1"/>
</dbReference>
<reference evidence="2" key="1">
    <citation type="submission" date="2018-07" db="EMBL/GenBank/DDBJ databases">
        <authorList>
            <person name="Quirk P.G."/>
            <person name="Krulwich T.A."/>
        </authorList>
    </citation>
    <scope>NUCLEOTIDE SEQUENCE</scope>
</reference>
<dbReference type="Pfam" id="PF03009">
    <property type="entry name" value="GDPD"/>
    <property type="match status" value="1"/>
</dbReference>
<accession>A0A380TBP2</accession>
<dbReference type="InterPro" id="IPR017946">
    <property type="entry name" value="PLC-like_Pdiesterase_TIM-brl"/>
</dbReference>
<evidence type="ECO:0000313" key="2">
    <source>
        <dbReference type="EMBL" id="SUS05391.1"/>
    </source>
</evidence>
<proteinExistence type="predicted"/>